<dbReference type="Pfam" id="PF06250">
    <property type="entry name" value="YhcG_C"/>
    <property type="match status" value="1"/>
</dbReference>
<dbReference type="InterPro" id="IPR009362">
    <property type="entry name" value="YhcG_C"/>
</dbReference>
<protein>
    <submittedName>
        <fullName evidence="3">PDDEXK nuclease domain-containing protein</fullName>
    </submittedName>
</protein>
<proteinExistence type="predicted"/>
<dbReference type="EMBL" id="JAJEQM010000001">
    <property type="protein sequence ID" value="MCC2209289.1"/>
    <property type="molecule type" value="Genomic_DNA"/>
</dbReference>
<dbReference type="GO" id="GO:0003676">
    <property type="term" value="F:nucleic acid binding"/>
    <property type="evidence" value="ECO:0007669"/>
    <property type="project" value="InterPro"/>
</dbReference>
<evidence type="ECO:0000313" key="3">
    <source>
        <dbReference type="EMBL" id="MCC2209289.1"/>
    </source>
</evidence>
<evidence type="ECO:0000259" key="2">
    <source>
        <dbReference type="Pfam" id="PF17761"/>
    </source>
</evidence>
<evidence type="ECO:0000313" key="4">
    <source>
        <dbReference type="Proteomes" id="UP001198242"/>
    </source>
</evidence>
<keyword evidence="4" id="KW-1185">Reference proteome</keyword>
<sequence length="373" mass="43702">MAMENKLEKIGQNNFMDNFVKTDDILKDMCGIIESSQKAAYRAVNTTLIQRNWLLGYRIASEELQGEDRAKYGAEIIKKLAKELSAEYGKGYTKSNLYSFYSFYKTYPEIFQTPSGKSVGLLSWSHYATLLQVKDKAARDWYEKEATEQTWSVRTLQRNISSQYYYRMLGTQKKELVESEMKELTAPYQNDKLEFIKNPVVAEFLGFSQNTDFTESDLEKSILSNLQKFLMELGKGYAFVARQQHIHTEKQDYYIDLVFYNYILKCFVLIDLKTEKITHQDVGQMDMYIRMYDELKRSEGDNPTIGIVLCSDTDDDIARYSVMHGNEQLFASKYKLYLPTKEELKAEIETQKAMFYLQQQDNEEKENEQNEQI</sequence>
<dbReference type="AlphaFoldDB" id="A0AAE3J894"/>
<dbReference type="PANTHER" id="PTHR30547">
    <property type="entry name" value="UNCHARACTERIZED PROTEIN YHCG-RELATED"/>
    <property type="match status" value="1"/>
</dbReference>
<feature type="domain" description="YhcG PDDEXK nuclease" evidence="1">
    <location>
        <begin position="194"/>
        <end position="348"/>
    </location>
</feature>
<reference evidence="3 4" key="1">
    <citation type="submission" date="2021-10" db="EMBL/GenBank/DDBJ databases">
        <title>Anaerobic single-cell dispensing facilitates the cultivation of human gut bacteria.</title>
        <authorList>
            <person name="Afrizal A."/>
        </authorList>
    </citation>
    <scope>NUCLEOTIDE SEQUENCE [LARGE SCALE GENOMIC DNA]</scope>
    <source>
        <strain evidence="3 4">CLA-AA-H232</strain>
    </source>
</reference>
<gene>
    <name evidence="3" type="ORF">LKE05_00525</name>
</gene>
<dbReference type="PANTHER" id="PTHR30547:SF5">
    <property type="entry name" value="NUCLEASE YHCG-RELATED"/>
    <property type="match status" value="1"/>
</dbReference>
<comment type="caution">
    <text evidence="3">The sequence shown here is derived from an EMBL/GenBank/DDBJ whole genome shotgun (WGS) entry which is preliminary data.</text>
</comment>
<dbReference type="Pfam" id="PF17761">
    <property type="entry name" value="DUF1016_N"/>
    <property type="match status" value="1"/>
</dbReference>
<name>A0AAE3J894_9FIRM</name>
<accession>A0AAE3J894</accession>
<dbReference type="InterPro" id="IPR041527">
    <property type="entry name" value="YhcG_N"/>
</dbReference>
<organism evidence="3 4">
    <name type="scientific">Hominilimicola fabiformis</name>
    <dbReference type="NCBI Taxonomy" id="2885356"/>
    <lineage>
        <taxon>Bacteria</taxon>
        <taxon>Bacillati</taxon>
        <taxon>Bacillota</taxon>
        <taxon>Clostridia</taxon>
        <taxon>Eubacteriales</taxon>
        <taxon>Oscillospiraceae</taxon>
        <taxon>Hominilimicola</taxon>
    </lineage>
</organism>
<evidence type="ECO:0000259" key="1">
    <source>
        <dbReference type="Pfam" id="PF06250"/>
    </source>
</evidence>
<dbReference type="InterPro" id="IPR011856">
    <property type="entry name" value="tRNA_endonuc-like_dom_sf"/>
</dbReference>
<feature type="domain" description="YhcG N-terminal" evidence="2">
    <location>
        <begin position="32"/>
        <end position="167"/>
    </location>
</feature>
<dbReference type="Gene3D" id="3.40.1350.10">
    <property type="match status" value="1"/>
</dbReference>
<dbReference type="InterPro" id="IPR053148">
    <property type="entry name" value="PD-DEXK-like_domain"/>
</dbReference>
<dbReference type="Proteomes" id="UP001198242">
    <property type="component" value="Unassembled WGS sequence"/>
</dbReference>